<dbReference type="EMBL" id="HBEW01007850">
    <property type="protein sequence ID" value="CAD8587802.1"/>
    <property type="molecule type" value="Transcribed_RNA"/>
</dbReference>
<reference evidence="1" key="1">
    <citation type="submission" date="2021-01" db="EMBL/GenBank/DDBJ databases">
        <authorList>
            <person name="Corre E."/>
            <person name="Pelletier E."/>
            <person name="Niang G."/>
            <person name="Scheremetjew M."/>
            <person name="Finn R."/>
            <person name="Kale V."/>
            <person name="Holt S."/>
            <person name="Cochrane G."/>
            <person name="Meng A."/>
            <person name="Brown T."/>
            <person name="Cohen L."/>
        </authorList>
    </citation>
    <scope>NUCLEOTIDE SEQUENCE</scope>
    <source>
        <strain evidence="1">Clade-D-RCC2572</strain>
    </source>
</reference>
<organism evidence="1">
    <name type="scientific">Ostreococcus mediterraneus</name>
    <dbReference type="NCBI Taxonomy" id="1486918"/>
    <lineage>
        <taxon>Eukaryota</taxon>
        <taxon>Viridiplantae</taxon>
        <taxon>Chlorophyta</taxon>
        <taxon>Mamiellophyceae</taxon>
        <taxon>Mamiellales</taxon>
        <taxon>Bathycoccaceae</taxon>
        <taxon>Ostreococcus</taxon>
    </lineage>
</organism>
<protein>
    <submittedName>
        <fullName evidence="1">Uncharacterized protein</fullName>
    </submittedName>
</protein>
<dbReference type="AlphaFoldDB" id="A0A6U0FEZ8"/>
<dbReference type="InterPro" id="IPR032801">
    <property type="entry name" value="PXL2A/B/C"/>
</dbReference>
<evidence type="ECO:0000313" key="1">
    <source>
        <dbReference type="EMBL" id="CAD8587802.1"/>
    </source>
</evidence>
<proteinExistence type="predicted"/>
<name>A0A6U0FEZ8_9CHLO</name>
<accession>A0A6U0FEZ8</accession>
<gene>
    <name evidence="1" type="ORF">OMED0929_LOCUS6634</name>
</gene>
<sequence length="129" mass="14115">MVSLGDEEKLNKFLEVFPDIPRDVMYVDDSRDFALYEACGFGKFTDAKPSKEQAKLKPTNFTFGDWWSYLSNVAKLAPIRKGEPGVPEGVLRLGGTFVLAGDDVEYAFADALPGAHPEISEVLAKVGIA</sequence>
<dbReference type="Pfam" id="PF13911">
    <property type="entry name" value="AhpC-TSA_2"/>
    <property type="match status" value="1"/>
</dbReference>